<comment type="caution">
    <text evidence="2">The sequence shown here is derived from an EMBL/GenBank/DDBJ whole genome shotgun (WGS) entry which is preliminary data.</text>
</comment>
<feature type="transmembrane region" description="Helical" evidence="1">
    <location>
        <begin position="27"/>
        <end position="44"/>
    </location>
</feature>
<organism evidence="2 3">
    <name type="scientific">Faecalibacterium prausnitzii</name>
    <dbReference type="NCBI Taxonomy" id="853"/>
    <lineage>
        <taxon>Bacteria</taxon>
        <taxon>Bacillati</taxon>
        <taxon>Bacillota</taxon>
        <taxon>Clostridia</taxon>
        <taxon>Eubacteriales</taxon>
        <taxon>Oscillospiraceae</taxon>
        <taxon>Faecalibacterium</taxon>
    </lineage>
</organism>
<accession>A0A3E2T8V1</accession>
<keyword evidence="1" id="KW-0472">Membrane</keyword>
<keyword evidence="1" id="KW-1133">Transmembrane helix</keyword>
<dbReference type="InterPro" id="IPR024414">
    <property type="entry name" value="Uncharacterised_PrgI"/>
</dbReference>
<keyword evidence="1" id="KW-0812">Transmembrane</keyword>
<dbReference type="AlphaFoldDB" id="A0A3E2T8V1"/>
<proteinExistence type="predicted"/>
<protein>
    <submittedName>
        <fullName evidence="2">PrgI family protein</fullName>
    </submittedName>
</protein>
<dbReference type="EMBL" id="QVEQ01000008">
    <property type="protein sequence ID" value="RGB70737.1"/>
    <property type="molecule type" value="Genomic_DNA"/>
</dbReference>
<name>A0A3E2T8V1_9FIRM</name>
<reference evidence="2 3" key="1">
    <citation type="submission" date="2018-08" db="EMBL/GenBank/DDBJ databases">
        <title>A genome reference for cultivated species of the human gut microbiota.</title>
        <authorList>
            <person name="Zou Y."/>
            <person name="Xue W."/>
            <person name="Luo G."/>
        </authorList>
    </citation>
    <scope>NUCLEOTIDE SEQUENCE [LARGE SCALE GENOMIC DNA]</scope>
    <source>
        <strain evidence="2 3">AF36-11AT</strain>
    </source>
</reference>
<dbReference type="Proteomes" id="UP000261140">
    <property type="component" value="Unassembled WGS sequence"/>
</dbReference>
<feature type="non-terminal residue" evidence="2">
    <location>
        <position position="51"/>
    </location>
</feature>
<evidence type="ECO:0000256" key="1">
    <source>
        <dbReference type="SAM" id="Phobius"/>
    </source>
</evidence>
<dbReference type="Pfam" id="PF12666">
    <property type="entry name" value="PrgI"/>
    <property type="match status" value="1"/>
</dbReference>
<gene>
    <name evidence="2" type="ORF">DWZ89_10110</name>
</gene>
<sequence length="51" mass="5516">MAAYISVPRDLTKVKSKVAFNLTKRQLVCFGTAALIGVPLFFVLRDSGGNT</sequence>
<dbReference type="RefSeq" id="WP_147322218.1">
    <property type="nucleotide sequence ID" value="NZ_QVEQ01000008.1"/>
</dbReference>
<evidence type="ECO:0000313" key="3">
    <source>
        <dbReference type="Proteomes" id="UP000261140"/>
    </source>
</evidence>
<evidence type="ECO:0000313" key="2">
    <source>
        <dbReference type="EMBL" id="RGB70737.1"/>
    </source>
</evidence>